<organism evidence="1 2">
    <name type="scientific">Flavobacterium potami</name>
    <dbReference type="NCBI Taxonomy" id="2872310"/>
    <lineage>
        <taxon>Bacteria</taxon>
        <taxon>Pseudomonadati</taxon>
        <taxon>Bacteroidota</taxon>
        <taxon>Flavobacteriia</taxon>
        <taxon>Flavobacteriales</taxon>
        <taxon>Flavobacteriaceae</taxon>
        <taxon>Flavobacterium</taxon>
    </lineage>
</organism>
<evidence type="ECO:0000313" key="1">
    <source>
        <dbReference type="EMBL" id="MBZ4035666.1"/>
    </source>
</evidence>
<dbReference type="PROSITE" id="PS51257">
    <property type="entry name" value="PROKAR_LIPOPROTEIN"/>
    <property type="match status" value="1"/>
</dbReference>
<dbReference type="AlphaFoldDB" id="A0A9X1HAS8"/>
<proteinExistence type="predicted"/>
<comment type="caution">
    <text evidence="1">The sequence shown here is derived from an EMBL/GenBank/DDBJ whole genome shotgun (WGS) entry which is preliminary data.</text>
</comment>
<dbReference type="RefSeq" id="WP_223706304.1">
    <property type="nucleotide sequence ID" value="NZ_JAINUY010000004.1"/>
</dbReference>
<dbReference type="Proteomes" id="UP001139366">
    <property type="component" value="Unassembled WGS sequence"/>
</dbReference>
<name>A0A9X1HAS8_9FLAO</name>
<sequence>MKLAPLFFVLLLIGCQKTRPTDAPPIAEILEPQEILTIADDEKIIKTDTIGIYTDGTESSTDYILAHLVDQKADQDSVVTVKYRLDFYQNKTKTASSGIAIKGFEKGSEWMASYGLTSDNAKNSPFLQISVGYPACGYSHENYLYYLKNKDLQLVHQWSTMSDSGWGNWLEIINPGKNSDPKSFYCKTVAFVPDDENENLDMGILTYSDSIAFELKGNQWKKNLLSAKDKAYFEKKMTFDQFNSQE</sequence>
<accession>A0A9X1HAS8</accession>
<gene>
    <name evidence="1" type="ORF">K6T82_12875</name>
</gene>
<reference evidence="1 2" key="1">
    <citation type="journal article" date="2023" name="Antonie Van Leeuwenhoek">
        <title>Flavobacterium potami sp. nov., a multi-metal resistance genes harbouring bacterium isolated from shallow river silt.</title>
        <authorList>
            <person name="Li S."/>
            <person name="Mao S."/>
            <person name="Mu W."/>
            <person name="Guo B."/>
            <person name="Li C."/>
            <person name="Zhu Q."/>
            <person name="Hou X."/>
            <person name="Zhao Y."/>
            <person name="Wei S."/>
            <person name="Liu H."/>
            <person name="Liu A."/>
        </authorList>
    </citation>
    <scope>NUCLEOTIDE SEQUENCE [LARGE SCALE GENOMIC DNA]</scope>
    <source>
        <strain evidence="1 2">17A</strain>
    </source>
</reference>
<evidence type="ECO:0000313" key="2">
    <source>
        <dbReference type="Proteomes" id="UP001139366"/>
    </source>
</evidence>
<keyword evidence="2" id="KW-1185">Reference proteome</keyword>
<protein>
    <submittedName>
        <fullName evidence="1">Uncharacterized protein</fullName>
    </submittedName>
</protein>
<dbReference type="EMBL" id="JAINUY010000004">
    <property type="protein sequence ID" value="MBZ4035666.1"/>
    <property type="molecule type" value="Genomic_DNA"/>
</dbReference>